<reference evidence="2" key="1">
    <citation type="submission" date="2021-01" db="EMBL/GenBank/DDBJ databases">
        <authorList>
            <person name="Corre E."/>
            <person name="Pelletier E."/>
            <person name="Niang G."/>
            <person name="Scheremetjew M."/>
            <person name="Finn R."/>
            <person name="Kale V."/>
            <person name="Holt S."/>
            <person name="Cochrane G."/>
            <person name="Meng A."/>
            <person name="Brown T."/>
            <person name="Cohen L."/>
        </authorList>
    </citation>
    <scope>NUCLEOTIDE SEQUENCE</scope>
    <source>
        <strain evidence="2">CCMP2058</strain>
    </source>
</reference>
<gene>
    <name evidence="2" type="ORF">LAMO00422_LOCUS14651</name>
</gene>
<dbReference type="Pfam" id="PF03134">
    <property type="entry name" value="TB2_DP1_HVA22"/>
    <property type="match status" value="1"/>
</dbReference>
<dbReference type="EMBL" id="HBEM01021430">
    <property type="protein sequence ID" value="CAD8455706.1"/>
    <property type="molecule type" value="Transcribed_RNA"/>
</dbReference>
<organism evidence="2">
    <name type="scientific">Amorphochlora amoebiformis</name>
    <dbReference type="NCBI Taxonomy" id="1561963"/>
    <lineage>
        <taxon>Eukaryota</taxon>
        <taxon>Sar</taxon>
        <taxon>Rhizaria</taxon>
        <taxon>Cercozoa</taxon>
        <taxon>Chlorarachniophyceae</taxon>
        <taxon>Amorphochlora</taxon>
    </lineage>
</organism>
<keyword evidence="1" id="KW-0812">Transmembrane</keyword>
<name>A0A7S0H4T4_9EUKA</name>
<dbReference type="AlphaFoldDB" id="A0A7S0H4T4"/>
<feature type="transmembrane region" description="Helical" evidence="1">
    <location>
        <begin position="363"/>
        <end position="380"/>
    </location>
</feature>
<protein>
    <submittedName>
        <fullName evidence="2">Uncharacterized protein</fullName>
    </submittedName>
</protein>
<evidence type="ECO:0000256" key="1">
    <source>
        <dbReference type="SAM" id="Phobius"/>
    </source>
</evidence>
<sequence>MKSFSFFLPSCGLGCAKFWFSCSLLGAIVTIRGFCESIHAIPALSIQTKQRLSRKGASYIMKAFFLLQAHIKVLYNPESMRSGWQAVQKAVEAKKGSVIVVKHTYKLDGILFLTLAPSIVVESTHLCVDAELFKEILTGQIFSMVGCIPVHAIANEEGGSRIDEKQQANETKKVESILAHSGVVLSFLHPKTNKLTEEDHSPTWDTPVTLARLLHLNVWCLALHHSKVSWPAGAVLGGLPGRVSASLVKSKDATDCSLEIIDGEVRHLHEGIRIVSDEISAFRLQGAFYIISTCIYLRYGELALSASLCFLPAVVLTFREVFARRKRKKRRPGKRASHWVVFWIFFTCMTIIETNFLYLPSVFPGYGLAKMGIVLWLLYSRPFARLYDKRAGVSRKKRRERSIMNASEMLVSAFRG</sequence>
<evidence type="ECO:0000313" key="2">
    <source>
        <dbReference type="EMBL" id="CAD8455706.1"/>
    </source>
</evidence>
<keyword evidence="1" id="KW-1133">Transmembrane helix</keyword>
<feature type="transmembrane region" description="Helical" evidence="1">
    <location>
        <begin position="296"/>
        <end position="318"/>
    </location>
</feature>
<dbReference type="InterPro" id="IPR004345">
    <property type="entry name" value="TB2_DP1_HVA22"/>
</dbReference>
<feature type="transmembrane region" description="Helical" evidence="1">
    <location>
        <begin position="339"/>
        <end position="357"/>
    </location>
</feature>
<keyword evidence="1" id="KW-0472">Membrane</keyword>
<proteinExistence type="predicted"/>
<accession>A0A7S0H4T4</accession>